<comment type="pathway">
    <text evidence="3">Amino-acid biosynthesis; L-arginine biosynthesis; N(2)-acetyl-L-ornithine from L-glutamate: step 4/4.</text>
</comment>
<organism evidence="11">
    <name type="scientific">Albugo laibachii Nc14</name>
    <dbReference type="NCBI Taxonomy" id="890382"/>
    <lineage>
        <taxon>Eukaryota</taxon>
        <taxon>Sar</taxon>
        <taxon>Stramenopiles</taxon>
        <taxon>Oomycota</taxon>
        <taxon>Peronosporomycetes</taxon>
        <taxon>Albuginales</taxon>
        <taxon>Albuginaceae</taxon>
        <taxon>Albugo</taxon>
    </lineage>
</organism>
<dbReference type="Gene3D" id="3.40.640.10">
    <property type="entry name" value="Type I PLP-dependent aspartate aminotransferase-like (Major domain)"/>
    <property type="match status" value="1"/>
</dbReference>
<comment type="cofactor">
    <cofactor evidence="1">
        <name>pyridoxal 5'-phosphate</name>
        <dbReference type="ChEBI" id="CHEBI:597326"/>
    </cofactor>
</comment>
<gene>
    <name evidence="11" type="primary">AlNc14C85G5444</name>
    <name evidence="11" type="ORF">ALNC14_061860</name>
</gene>
<evidence type="ECO:0000256" key="9">
    <source>
        <dbReference type="ARBA" id="ARBA00022898"/>
    </source>
</evidence>
<evidence type="ECO:0000256" key="5">
    <source>
        <dbReference type="ARBA" id="ARBA00012919"/>
    </source>
</evidence>
<dbReference type="CDD" id="cd00610">
    <property type="entry name" value="OAT_like"/>
    <property type="match status" value="1"/>
</dbReference>
<dbReference type="GO" id="GO:0042802">
    <property type="term" value="F:identical protein binding"/>
    <property type="evidence" value="ECO:0007669"/>
    <property type="project" value="TreeGrafter"/>
</dbReference>
<dbReference type="GO" id="GO:0006526">
    <property type="term" value="P:L-arginine biosynthetic process"/>
    <property type="evidence" value="ECO:0007669"/>
    <property type="project" value="UniProtKB-UniPathway"/>
</dbReference>
<accession>F0WFQ9</accession>
<evidence type="ECO:0000256" key="10">
    <source>
        <dbReference type="RuleBase" id="RU003560"/>
    </source>
</evidence>
<dbReference type="UniPathway" id="UPA00068">
    <property type="reaction ID" value="UER00109"/>
</dbReference>
<evidence type="ECO:0000256" key="8">
    <source>
        <dbReference type="ARBA" id="ARBA00022679"/>
    </source>
</evidence>
<dbReference type="PROSITE" id="PS00600">
    <property type="entry name" value="AA_TRANSFER_CLASS_3"/>
    <property type="match status" value="1"/>
</dbReference>
<proteinExistence type="inferred from homology"/>
<keyword evidence="8 11" id="KW-0808">Transferase</keyword>
<dbReference type="NCBIfam" id="TIGR00707">
    <property type="entry name" value="argD"/>
    <property type="match status" value="1"/>
</dbReference>
<reference evidence="11" key="1">
    <citation type="journal article" date="2011" name="PLoS Biol.">
        <title>Gene gain and loss during evolution of obligate parasitism in the white rust pathogen of Arabidopsis thaliana.</title>
        <authorList>
            <person name="Kemen E."/>
            <person name="Gardiner A."/>
            <person name="Schultz-Larsen T."/>
            <person name="Kemen A.C."/>
            <person name="Balmuth A.L."/>
            <person name="Robert-Seilaniantz A."/>
            <person name="Bailey K."/>
            <person name="Holub E."/>
            <person name="Studholme D.J."/>
            <person name="Maclean D."/>
            <person name="Jones J.D."/>
        </authorList>
    </citation>
    <scope>NUCLEOTIDE SEQUENCE</scope>
</reference>
<dbReference type="AlphaFoldDB" id="F0WFQ9"/>
<evidence type="ECO:0000256" key="1">
    <source>
        <dbReference type="ARBA" id="ARBA00001933"/>
    </source>
</evidence>
<protein>
    <recommendedName>
        <fullName evidence="5">acetylornithine transaminase</fullName>
        <ecNumber evidence="5">2.6.1.11</ecNumber>
    </recommendedName>
</protein>
<evidence type="ECO:0000256" key="4">
    <source>
        <dbReference type="ARBA" id="ARBA00008954"/>
    </source>
</evidence>
<keyword evidence="9 10" id="KW-0663">Pyridoxal phosphate</keyword>
<dbReference type="HOGENOM" id="CLU_016922_10_1_1"/>
<dbReference type="SUPFAM" id="SSF53383">
    <property type="entry name" value="PLP-dependent transferases"/>
    <property type="match status" value="1"/>
</dbReference>
<name>F0WFQ9_9STRA</name>
<evidence type="ECO:0000256" key="2">
    <source>
        <dbReference type="ARBA" id="ARBA00004173"/>
    </source>
</evidence>
<dbReference type="Gene3D" id="3.90.1150.10">
    <property type="entry name" value="Aspartate Aminotransferase, domain 1"/>
    <property type="match status" value="1"/>
</dbReference>
<dbReference type="InterPro" id="IPR049704">
    <property type="entry name" value="Aminotrans_3_PPA_site"/>
</dbReference>
<dbReference type="GO" id="GO:0005739">
    <property type="term" value="C:mitochondrion"/>
    <property type="evidence" value="ECO:0007669"/>
    <property type="project" value="UniProtKB-SubCell"/>
</dbReference>
<comment type="similarity">
    <text evidence="4 10">Belongs to the class-III pyridoxal-phosphate-dependent aminotransferase family.</text>
</comment>
<dbReference type="GO" id="GO:0030170">
    <property type="term" value="F:pyridoxal phosphate binding"/>
    <property type="evidence" value="ECO:0007669"/>
    <property type="project" value="InterPro"/>
</dbReference>
<dbReference type="GO" id="GO:0003992">
    <property type="term" value="F:N2-acetyl-L-ornithine:2-oxoglutarate 5-aminotransferase activity"/>
    <property type="evidence" value="ECO:0007669"/>
    <property type="project" value="UniProtKB-EC"/>
</dbReference>
<dbReference type="NCBIfam" id="NF002325">
    <property type="entry name" value="PRK01278.1"/>
    <property type="match status" value="1"/>
</dbReference>
<comment type="subcellular location">
    <subcellularLocation>
        <location evidence="2">Mitochondrion</location>
    </subcellularLocation>
</comment>
<reference evidence="11" key="2">
    <citation type="submission" date="2011-02" db="EMBL/GenBank/DDBJ databases">
        <authorList>
            <person name="MacLean D."/>
        </authorList>
    </citation>
    <scope>NUCLEOTIDE SEQUENCE</scope>
</reference>
<dbReference type="Pfam" id="PF00202">
    <property type="entry name" value="Aminotran_3"/>
    <property type="match status" value="1"/>
</dbReference>
<dbReference type="EMBL" id="FR824130">
    <property type="protein sequence ID" value="CCA20043.1"/>
    <property type="molecule type" value="Genomic_DNA"/>
</dbReference>
<evidence type="ECO:0000256" key="3">
    <source>
        <dbReference type="ARBA" id="ARBA00005024"/>
    </source>
</evidence>
<dbReference type="InterPro" id="IPR004636">
    <property type="entry name" value="AcOrn/SuccOrn_fam"/>
</dbReference>
<dbReference type="FunFam" id="3.40.640.10:FF:000004">
    <property type="entry name" value="Acetylornithine aminotransferase"/>
    <property type="match status" value="1"/>
</dbReference>
<sequence length="424" mass="46616">MSFSSNAETRTFSKPQDYDRKYLVHTYNADGIRGKEDTFFTHGEGQYLFDQNGQKYLDFCAGIAVTGLGHNDPDWQAALLQGAKEICHTSNLFHTQAPLELAKMLIDHSSFDKVFFCNSGTEANEGAYKFARLYANMKAKGTALEGQKMEFISFKGGFHGRTAAALTLTYKPAIREAFMPLIPGVRYAEYNDIDHVRSLISKKTAGVIIEPIQGEGGVVPANASFLKELRALCDENDALLIADEVQCGLGRTGKLFAHEWYEVAPDIMTLAKPLAGGLPIGAVLVRDHVADVVTPGLHGTTFGGNPLICKVAEVVLKKIKSTEFLANVQARGAYLAQRLEALQAKFPDKITEVRVPLGRQALFMGVECKNPVNPLTKFALMEKNLLLISAGEKTIRLCPPLIVTEKDIDWVVNTIEEAFINDIL</sequence>
<dbReference type="InterPro" id="IPR015421">
    <property type="entry name" value="PyrdxlP-dep_Trfase_major"/>
</dbReference>
<evidence type="ECO:0000313" key="11">
    <source>
        <dbReference type="EMBL" id="CCA20043.1"/>
    </source>
</evidence>
<dbReference type="InterPro" id="IPR005814">
    <property type="entry name" value="Aminotrans_3"/>
</dbReference>
<dbReference type="InterPro" id="IPR015422">
    <property type="entry name" value="PyrdxlP-dep_Trfase_small"/>
</dbReference>
<dbReference type="PANTHER" id="PTHR11986">
    <property type="entry name" value="AMINOTRANSFERASE CLASS III"/>
    <property type="match status" value="1"/>
</dbReference>
<dbReference type="InterPro" id="IPR050103">
    <property type="entry name" value="Class-III_PLP-dep_AT"/>
</dbReference>
<dbReference type="InterPro" id="IPR015424">
    <property type="entry name" value="PyrdxlP-dep_Trfase"/>
</dbReference>
<evidence type="ECO:0000256" key="7">
    <source>
        <dbReference type="ARBA" id="ARBA00022605"/>
    </source>
</evidence>
<dbReference type="PIRSF" id="PIRSF000521">
    <property type="entry name" value="Transaminase_4ab_Lys_Orn"/>
    <property type="match status" value="1"/>
</dbReference>
<evidence type="ECO:0000256" key="6">
    <source>
        <dbReference type="ARBA" id="ARBA00022576"/>
    </source>
</evidence>
<dbReference type="EC" id="2.6.1.11" evidence="5"/>
<dbReference type="PANTHER" id="PTHR11986:SF79">
    <property type="entry name" value="ACETYLORNITHINE AMINOTRANSFERASE, MITOCHONDRIAL"/>
    <property type="match status" value="1"/>
</dbReference>
<keyword evidence="6 11" id="KW-0032">Aminotransferase</keyword>
<keyword evidence="7" id="KW-0028">Amino-acid biosynthesis</keyword>